<keyword evidence="2" id="KW-0812">Transmembrane</keyword>
<dbReference type="InterPro" id="IPR045014">
    <property type="entry name" value="TM41A/B"/>
</dbReference>
<keyword evidence="3" id="KW-1133">Transmembrane helix</keyword>
<evidence type="ECO:0000256" key="3">
    <source>
        <dbReference type="ARBA" id="ARBA00022989"/>
    </source>
</evidence>
<evidence type="ECO:0000256" key="4">
    <source>
        <dbReference type="ARBA" id="ARBA00023136"/>
    </source>
</evidence>
<evidence type="ECO:0000256" key="2">
    <source>
        <dbReference type="ARBA" id="ARBA00022692"/>
    </source>
</evidence>
<dbReference type="OrthoDB" id="3364966at2759"/>
<dbReference type="PANTHER" id="PTHR43220:SF21">
    <property type="entry name" value="TRANSMEMBRANE PROTEIN 41A"/>
    <property type="match status" value="1"/>
</dbReference>
<dbReference type="AlphaFoldDB" id="A0A7R8WLY3"/>
<sequence length="185" mass="21086">MRLPPHVVLKVALIPGLFFTFALYLRFLLSHAPSNVSEVTFPNDLDSLRRISATLIQFKDEHGTYVLLLFSSAYLFKQSFAIPGSVLMIERHRSQLLRYLIMARIFPGTPNWLLNISAPIAGIPIKLFFLSVLVGLFPYNYICVTSGDALSHLESLSDIWSWRVLGQLCFLAFLLFTPTIIRRIR</sequence>
<evidence type="ECO:0000313" key="5">
    <source>
        <dbReference type="EMBL" id="CAD7231489.1"/>
    </source>
</evidence>
<proteinExistence type="predicted"/>
<comment type="subcellular location">
    <subcellularLocation>
        <location evidence="1">Membrane</location>
        <topology evidence="1">Multi-pass membrane protein</topology>
    </subcellularLocation>
</comment>
<dbReference type="PANTHER" id="PTHR43220">
    <property type="match status" value="1"/>
</dbReference>
<accession>A0A7R8WLY3</accession>
<protein>
    <submittedName>
        <fullName evidence="5">Uncharacterized protein</fullName>
    </submittedName>
</protein>
<gene>
    <name evidence="5" type="ORF">CTOB1V02_LOCUS9336</name>
</gene>
<dbReference type="GO" id="GO:0016020">
    <property type="term" value="C:membrane"/>
    <property type="evidence" value="ECO:0007669"/>
    <property type="project" value="UniProtKB-SubCell"/>
</dbReference>
<evidence type="ECO:0000256" key="1">
    <source>
        <dbReference type="ARBA" id="ARBA00004141"/>
    </source>
</evidence>
<reference evidence="5" key="1">
    <citation type="submission" date="2020-11" db="EMBL/GenBank/DDBJ databases">
        <authorList>
            <person name="Tran Van P."/>
        </authorList>
    </citation>
    <scope>NUCLEOTIDE SEQUENCE</scope>
</reference>
<dbReference type="EMBL" id="OB663570">
    <property type="protein sequence ID" value="CAD7231489.1"/>
    <property type="molecule type" value="Genomic_DNA"/>
</dbReference>
<keyword evidence="4" id="KW-0472">Membrane</keyword>
<organism evidence="5">
    <name type="scientific">Cyprideis torosa</name>
    <dbReference type="NCBI Taxonomy" id="163714"/>
    <lineage>
        <taxon>Eukaryota</taxon>
        <taxon>Metazoa</taxon>
        <taxon>Ecdysozoa</taxon>
        <taxon>Arthropoda</taxon>
        <taxon>Crustacea</taxon>
        <taxon>Oligostraca</taxon>
        <taxon>Ostracoda</taxon>
        <taxon>Podocopa</taxon>
        <taxon>Podocopida</taxon>
        <taxon>Cytherocopina</taxon>
        <taxon>Cytheroidea</taxon>
        <taxon>Cytherideidae</taxon>
        <taxon>Cyprideis</taxon>
    </lineage>
</organism>
<name>A0A7R8WLY3_9CRUS</name>